<feature type="transmembrane region" description="Helical" evidence="5">
    <location>
        <begin position="106"/>
        <end position="128"/>
    </location>
</feature>
<dbReference type="InterPro" id="IPR051832">
    <property type="entry name" value="mTOR-Rac_regulators"/>
</dbReference>
<feature type="transmembrane region" description="Helical" evidence="5">
    <location>
        <begin position="42"/>
        <end position="60"/>
    </location>
</feature>
<evidence type="ECO:0000256" key="3">
    <source>
        <dbReference type="ARBA" id="ARBA00022989"/>
    </source>
</evidence>
<evidence type="ECO:0000256" key="4">
    <source>
        <dbReference type="ARBA" id="ARBA00023136"/>
    </source>
</evidence>
<name>A0AAN7V638_9COLE</name>
<dbReference type="CDD" id="cd04443">
    <property type="entry name" value="DEP_GPR155"/>
    <property type="match status" value="1"/>
</dbReference>
<comment type="subcellular location">
    <subcellularLocation>
        <location evidence="1">Membrane</location>
        <topology evidence="1">Multi-pass membrane protein</topology>
    </subcellularLocation>
</comment>
<keyword evidence="8" id="KW-1185">Reference proteome</keyword>
<feature type="transmembrane region" description="Helical" evidence="5">
    <location>
        <begin position="294"/>
        <end position="314"/>
    </location>
</feature>
<feature type="transmembrane region" description="Helical" evidence="5">
    <location>
        <begin position="326"/>
        <end position="346"/>
    </location>
</feature>
<dbReference type="InterPro" id="IPR036390">
    <property type="entry name" value="WH_DNA-bd_sf"/>
</dbReference>
<feature type="transmembrane region" description="Helical" evidence="5">
    <location>
        <begin position="254"/>
        <end position="274"/>
    </location>
</feature>
<dbReference type="Pfam" id="PF00610">
    <property type="entry name" value="DEP"/>
    <property type="match status" value="1"/>
</dbReference>
<dbReference type="GO" id="GO:0035556">
    <property type="term" value="P:intracellular signal transduction"/>
    <property type="evidence" value="ECO:0007669"/>
    <property type="project" value="InterPro"/>
</dbReference>
<reference evidence="7 8" key="1">
    <citation type="journal article" date="2024" name="Insects">
        <title>An Improved Chromosome-Level Genome Assembly of the Firefly Pyrocoelia pectoralis.</title>
        <authorList>
            <person name="Fu X."/>
            <person name="Meyer-Rochow V.B."/>
            <person name="Ballantyne L."/>
            <person name="Zhu X."/>
        </authorList>
    </citation>
    <scope>NUCLEOTIDE SEQUENCE [LARGE SCALE GENOMIC DNA]</scope>
    <source>
        <strain evidence="7">XCY_ONT2</strain>
    </source>
</reference>
<feature type="transmembrane region" description="Helical" evidence="5">
    <location>
        <begin position="657"/>
        <end position="679"/>
    </location>
</feature>
<feature type="transmembrane region" description="Helical" evidence="5">
    <location>
        <begin position="465"/>
        <end position="484"/>
    </location>
</feature>
<dbReference type="PANTHER" id="PTHR22829:SF5">
    <property type="entry name" value="INTEGRAL MEMBRANE PROTEIN GPR155"/>
    <property type="match status" value="1"/>
</dbReference>
<feature type="domain" description="DEP" evidence="6">
    <location>
        <begin position="759"/>
        <end position="834"/>
    </location>
</feature>
<feature type="transmembrane region" description="Helical" evidence="5">
    <location>
        <begin position="366"/>
        <end position="384"/>
    </location>
</feature>
<feature type="transmembrane region" description="Helical" evidence="5">
    <location>
        <begin position="504"/>
        <end position="526"/>
    </location>
</feature>
<evidence type="ECO:0000313" key="8">
    <source>
        <dbReference type="Proteomes" id="UP001329430"/>
    </source>
</evidence>
<feature type="transmembrane region" description="Helical" evidence="5">
    <location>
        <begin position="72"/>
        <end position="94"/>
    </location>
</feature>
<dbReference type="Pfam" id="PF03547">
    <property type="entry name" value="Mem_trans"/>
    <property type="match status" value="1"/>
</dbReference>
<dbReference type="InterPro" id="IPR000591">
    <property type="entry name" value="DEP_dom"/>
</dbReference>
<gene>
    <name evidence="7" type="ORF">RI129_012379</name>
</gene>
<dbReference type="PANTHER" id="PTHR22829">
    <property type="entry name" value="DEP DOMAIN PROTEIN"/>
    <property type="match status" value="1"/>
</dbReference>
<proteinExistence type="predicted"/>
<protein>
    <recommendedName>
        <fullName evidence="6">DEP domain-containing protein</fullName>
    </recommendedName>
</protein>
<keyword evidence="2 5" id="KW-0812">Transmembrane</keyword>
<dbReference type="AlphaFoldDB" id="A0AAN7V638"/>
<evidence type="ECO:0000259" key="6">
    <source>
        <dbReference type="PROSITE" id="PS50186"/>
    </source>
</evidence>
<dbReference type="InterPro" id="IPR004776">
    <property type="entry name" value="Mem_transp_PIN-like"/>
</dbReference>
<dbReference type="Gene3D" id="1.10.10.10">
    <property type="entry name" value="Winged helix-like DNA-binding domain superfamily/Winged helix DNA-binding domain"/>
    <property type="match status" value="1"/>
</dbReference>
<dbReference type="PROSITE" id="PS50186">
    <property type="entry name" value="DEP"/>
    <property type="match status" value="1"/>
</dbReference>
<feature type="transmembrane region" description="Helical" evidence="5">
    <location>
        <begin position="396"/>
        <end position="415"/>
    </location>
</feature>
<feature type="transmembrane region" description="Helical" evidence="5">
    <location>
        <begin position="134"/>
        <end position="157"/>
    </location>
</feature>
<dbReference type="InterPro" id="IPR037368">
    <property type="entry name" value="GPR155_DEP"/>
</dbReference>
<sequence length="839" mass="93524">MTYNASAAIDNLYPALGECFVIIICGYFAGRINLISETESKGINTFVGTFSLPSLIFISLARLDLSSVDWMFLASILIVKSIVFFSVIIITVLVGRPINLGRSGIFAIFCTHSNDFALGYPIVVALYKDSHPEYASYLYLVAPINLVILNPVAYVLLEINKQKTDNVPLLSLSDSTNVRPKNLCTLVVSIMKGIFTNPILAMTILGILGNLIFKHNVPLFIALILDAFRSAFSATALFLLGLRMVGKVYNLRGPTLVVPGILIIVKLLVMPLLIREVVSLLRVGANTTETVDWSTYGFLYGTIPSAPTVFVFAAQYNVDMDLIATAIVICTFVSAPFMFISAKMITLTNTDPSEYIAKLNAFTSDVSIAALIACIWIITVFCITKRINRVPHRITTCLVSSQFLSCLGVILWNTLNEKEGWLAYLPFALYTTGVYSARIWTSLLAITLLVLQCRSLRYLLKLQPLFIIVGWGLPITLCALFLLLEKEKSVTYDKQNPNFVYGARQAIVAVLLLTSCFIITVVCLILHQRYSRHHSRYLDLAEDVSSEGADNNASSSLQNDICRNCDDKSRLCGLSTIKDGCCEENTDGPVIDAEDLPTGSPPIASGSGLCTTRCNCQGTQSEQCHDLIEQYHEQINDDVELIEEEPDSHDPQIFKHIILLILLLCSMFVGLAVSIWTLVMVKMSGLYVELAFLDSALNLGQSIIVFAIFGSNTKEIALPLLHLWRKLWYGANELNLPSWHELSSETKSICDQFTTHHLEKCNEQIAKDKRWRIKIYKNVFSGRKFADWLIEVGLARDRTEAVNYAQHLIEGRVLKHINGVYHFHDRNLLYNFCIVSSTT</sequence>
<keyword evidence="4 5" id="KW-0472">Membrane</keyword>
<dbReference type="Proteomes" id="UP001329430">
    <property type="component" value="Chromosome 10"/>
</dbReference>
<evidence type="ECO:0000256" key="1">
    <source>
        <dbReference type="ARBA" id="ARBA00004141"/>
    </source>
</evidence>
<feature type="transmembrane region" description="Helical" evidence="5">
    <location>
        <begin position="435"/>
        <end position="453"/>
    </location>
</feature>
<dbReference type="EMBL" id="JAVRBK010000010">
    <property type="protein sequence ID" value="KAK5638084.1"/>
    <property type="molecule type" value="Genomic_DNA"/>
</dbReference>
<dbReference type="Gene3D" id="1.20.1070.10">
    <property type="entry name" value="Rhodopsin 7-helix transmembrane proteins"/>
    <property type="match status" value="1"/>
</dbReference>
<dbReference type="InterPro" id="IPR036388">
    <property type="entry name" value="WH-like_DNA-bd_sf"/>
</dbReference>
<evidence type="ECO:0000313" key="7">
    <source>
        <dbReference type="EMBL" id="KAK5638084.1"/>
    </source>
</evidence>
<keyword evidence="3 5" id="KW-1133">Transmembrane helix</keyword>
<feature type="transmembrane region" description="Helical" evidence="5">
    <location>
        <begin position="219"/>
        <end position="242"/>
    </location>
</feature>
<evidence type="ECO:0000256" key="5">
    <source>
        <dbReference type="SAM" id="Phobius"/>
    </source>
</evidence>
<feature type="transmembrane region" description="Helical" evidence="5">
    <location>
        <begin position="194"/>
        <end position="213"/>
    </location>
</feature>
<feature type="transmembrane region" description="Helical" evidence="5">
    <location>
        <begin position="12"/>
        <end position="30"/>
    </location>
</feature>
<comment type="caution">
    <text evidence="7">The sequence shown here is derived from an EMBL/GenBank/DDBJ whole genome shotgun (WGS) entry which is preliminary data.</text>
</comment>
<dbReference type="GO" id="GO:0030514">
    <property type="term" value="P:negative regulation of BMP signaling pathway"/>
    <property type="evidence" value="ECO:0007669"/>
    <property type="project" value="TreeGrafter"/>
</dbReference>
<accession>A0AAN7V638</accession>
<evidence type="ECO:0000256" key="2">
    <source>
        <dbReference type="ARBA" id="ARBA00022692"/>
    </source>
</evidence>
<dbReference type="GO" id="GO:0016020">
    <property type="term" value="C:membrane"/>
    <property type="evidence" value="ECO:0007669"/>
    <property type="project" value="UniProtKB-SubCell"/>
</dbReference>
<dbReference type="SUPFAM" id="SSF46785">
    <property type="entry name" value="Winged helix' DNA-binding domain"/>
    <property type="match status" value="1"/>
</dbReference>
<organism evidence="7 8">
    <name type="scientific">Pyrocoelia pectoralis</name>
    <dbReference type="NCBI Taxonomy" id="417401"/>
    <lineage>
        <taxon>Eukaryota</taxon>
        <taxon>Metazoa</taxon>
        <taxon>Ecdysozoa</taxon>
        <taxon>Arthropoda</taxon>
        <taxon>Hexapoda</taxon>
        <taxon>Insecta</taxon>
        <taxon>Pterygota</taxon>
        <taxon>Neoptera</taxon>
        <taxon>Endopterygota</taxon>
        <taxon>Coleoptera</taxon>
        <taxon>Polyphaga</taxon>
        <taxon>Elateriformia</taxon>
        <taxon>Elateroidea</taxon>
        <taxon>Lampyridae</taxon>
        <taxon>Lampyrinae</taxon>
        <taxon>Pyrocoelia</taxon>
    </lineage>
</organism>
<dbReference type="GO" id="GO:0055085">
    <property type="term" value="P:transmembrane transport"/>
    <property type="evidence" value="ECO:0007669"/>
    <property type="project" value="InterPro"/>
</dbReference>
<dbReference type="SMART" id="SM00049">
    <property type="entry name" value="DEP"/>
    <property type="match status" value="1"/>
</dbReference>